<dbReference type="Proteomes" id="UP001139354">
    <property type="component" value="Unassembled WGS sequence"/>
</dbReference>
<comment type="caution">
    <text evidence="2">The sequence shown here is derived from an EMBL/GenBank/DDBJ whole genome shotgun (WGS) entry which is preliminary data.</text>
</comment>
<name>A0A9X1LWH6_9MICO</name>
<dbReference type="Gene3D" id="3.10.450.50">
    <property type="match status" value="1"/>
</dbReference>
<dbReference type="Pfam" id="PF13577">
    <property type="entry name" value="SnoaL_4"/>
    <property type="match status" value="1"/>
</dbReference>
<protein>
    <submittedName>
        <fullName evidence="2">Nuclear transport factor 2 family protein</fullName>
    </submittedName>
</protein>
<dbReference type="SUPFAM" id="SSF54427">
    <property type="entry name" value="NTF2-like"/>
    <property type="match status" value="1"/>
</dbReference>
<sequence length="157" mass="16940">MTTTTIPAHPAGFASLTFEDRAALTDLVSHLGAALDEHRFDTLRELFTEDATATTPGGAAEGRDDVVAQATRNHIGFTRLHHVMTNVLVEPVEAGDTASEVARTARVRANLTARFAHDDGVPVLTLGAVYRLGVRETAGRWRIAELRVTPVWRTASA</sequence>
<proteinExistence type="predicted"/>
<evidence type="ECO:0000313" key="2">
    <source>
        <dbReference type="EMBL" id="MCC2033152.1"/>
    </source>
</evidence>
<keyword evidence="3" id="KW-1185">Reference proteome</keyword>
<feature type="domain" description="SnoaL-like" evidence="1">
    <location>
        <begin position="18"/>
        <end position="147"/>
    </location>
</feature>
<evidence type="ECO:0000313" key="3">
    <source>
        <dbReference type="Proteomes" id="UP001139354"/>
    </source>
</evidence>
<dbReference type="AlphaFoldDB" id="A0A9X1LWH6"/>
<reference evidence="2" key="1">
    <citation type="submission" date="2021-04" db="EMBL/GenBank/DDBJ databases">
        <title>Microbacterium tenobrionis sp. nov. and Microbacterium allomyrinae sp. nov., isolated from larvae of Tenobrio molitor and Allomyrina dichotoma, respectively.</title>
        <authorList>
            <person name="Lee S.D."/>
        </authorList>
    </citation>
    <scope>NUCLEOTIDE SEQUENCE</scope>
    <source>
        <strain evidence="2">BWT-G7</strain>
    </source>
</reference>
<accession>A0A9X1LWH6</accession>
<gene>
    <name evidence="2" type="ORF">KEC57_13275</name>
</gene>
<dbReference type="InterPro" id="IPR032710">
    <property type="entry name" value="NTF2-like_dom_sf"/>
</dbReference>
<dbReference type="InterPro" id="IPR037401">
    <property type="entry name" value="SnoaL-like"/>
</dbReference>
<organism evidence="2 3">
    <name type="scientific">Microbacterium allomyrinae</name>
    <dbReference type="NCBI Taxonomy" id="2830666"/>
    <lineage>
        <taxon>Bacteria</taxon>
        <taxon>Bacillati</taxon>
        <taxon>Actinomycetota</taxon>
        <taxon>Actinomycetes</taxon>
        <taxon>Micrococcales</taxon>
        <taxon>Microbacteriaceae</taxon>
        <taxon>Microbacterium</taxon>
    </lineage>
</organism>
<dbReference type="EMBL" id="JAGTTN010000004">
    <property type="protein sequence ID" value="MCC2033152.1"/>
    <property type="molecule type" value="Genomic_DNA"/>
</dbReference>
<dbReference type="RefSeq" id="WP_229385119.1">
    <property type="nucleotide sequence ID" value="NZ_JAGTTN010000004.1"/>
</dbReference>
<dbReference type="CDD" id="cd00531">
    <property type="entry name" value="NTF2_like"/>
    <property type="match status" value="1"/>
</dbReference>
<evidence type="ECO:0000259" key="1">
    <source>
        <dbReference type="Pfam" id="PF13577"/>
    </source>
</evidence>